<evidence type="ECO:0000256" key="7">
    <source>
        <dbReference type="ARBA" id="ARBA00023146"/>
    </source>
</evidence>
<gene>
    <name evidence="10" type="ORF">BC938DRAFT_478584</name>
</gene>
<dbReference type="GO" id="GO:0006438">
    <property type="term" value="P:valyl-tRNA aminoacylation"/>
    <property type="evidence" value="ECO:0007669"/>
    <property type="project" value="InterPro"/>
</dbReference>
<name>A0A433P566_9FUNG</name>
<dbReference type="PANTHER" id="PTHR11946:SF109">
    <property type="entry name" value="VALINE--TRNA LIGASE"/>
    <property type="match status" value="1"/>
</dbReference>
<proteinExistence type="inferred from homology"/>
<keyword evidence="5" id="KW-0067">ATP-binding</keyword>
<dbReference type="PANTHER" id="PTHR11946">
    <property type="entry name" value="VALYL-TRNA SYNTHETASES"/>
    <property type="match status" value="1"/>
</dbReference>
<keyword evidence="6" id="KW-0648">Protein biosynthesis</keyword>
<evidence type="ECO:0000256" key="4">
    <source>
        <dbReference type="ARBA" id="ARBA00022741"/>
    </source>
</evidence>
<dbReference type="Gene3D" id="1.10.730.10">
    <property type="entry name" value="Isoleucyl-tRNA Synthetase, Domain 1"/>
    <property type="match status" value="1"/>
</dbReference>
<evidence type="ECO:0000313" key="11">
    <source>
        <dbReference type="Proteomes" id="UP000274822"/>
    </source>
</evidence>
<feature type="non-terminal residue" evidence="10">
    <location>
        <position position="1"/>
    </location>
</feature>
<feature type="domain" description="Methionyl/Valyl/Leucyl/Isoleucyl-tRNA synthetase anticodon-binding" evidence="9">
    <location>
        <begin position="73"/>
        <end position="180"/>
    </location>
</feature>
<keyword evidence="11" id="KW-1185">Reference proteome</keyword>
<comment type="similarity">
    <text evidence="1">Belongs to the class-I aminoacyl-tRNA synthetase family.</text>
</comment>
<dbReference type="EC" id="6.1.1.9" evidence="2"/>
<dbReference type="InterPro" id="IPR013155">
    <property type="entry name" value="M/V/L/I-tRNA-synth_anticd-bd"/>
</dbReference>
<evidence type="ECO:0000256" key="6">
    <source>
        <dbReference type="ARBA" id="ARBA00022917"/>
    </source>
</evidence>
<reference evidence="10 11" key="1">
    <citation type="journal article" date="2018" name="New Phytol.">
        <title>Phylogenomics of Endogonaceae and evolution of mycorrhizas within Mucoromycota.</title>
        <authorList>
            <person name="Chang Y."/>
            <person name="Desiro A."/>
            <person name="Na H."/>
            <person name="Sandor L."/>
            <person name="Lipzen A."/>
            <person name="Clum A."/>
            <person name="Barry K."/>
            <person name="Grigoriev I.V."/>
            <person name="Martin F.M."/>
            <person name="Stajich J.E."/>
            <person name="Smith M.E."/>
            <person name="Bonito G."/>
            <person name="Spatafora J.W."/>
        </authorList>
    </citation>
    <scope>NUCLEOTIDE SEQUENCE [LARGE SCALE GENOMIC DNA]</scope>
    <source>
        <strain evidence="10 11">AD002</strain>
    </source>
</reference>
<accession>A0A433P566</accession>
<evidence type="ECO:0000256" key="5">
    <source>
        <dbReference type="ARBA" id="ARBA00022840"/>
    </source>
</evidence>
<protein>
    <recommendedName>
        <fullName evidence="2">valine--tRNA ligase</fullName>
        <ecNumber evidence="2">6.1.1.9</ecNumber>
    </recommendedName>
    <alternativeName>
        <fullName evidence="8">Valyl-tRNA synthetase</fullName>
    </alternativeName>
</protein>
<evidence type="ECO:0000256" key="8">
    <source>
        <dbReference type="ARBA" id="ARBA00029936"/>
    </source>
</evidence>
<dbReference type="GO" id="GO:0005829">
    <property type="term" value="C:cytosol"/>
    <property type="evidence" value="ECO:0007669"/>
    <property type="project" value="TreeGrafter"/>
</dbReference>
<evidence type="ECO:0000259" key="9">
    <source>
        <dbReference type="Pfam" id="PF08264"/>
    </source>
</evidence>
<evidence type="ECO:0000256" key="1">
    <source>
        <dbReference type="ARBA" id="ARBA00005594"/>
    </source>
</evidence>
<comment type="caution">
    <text evidence="10">The sequence shown here is derived from an EMBL/GenBank/DDBJ whole genome shotgun (WGS) entry which is preliminary data.</text>
</comment>
<sequence>KRTTRTTFPSVVLTRYGWRCVRRDINLHILCVEGYHKFCNKLWNATRFGLMKLGGDFQPRADHTLTGNESLVDPWILVKLNNSSIEVNKALHQSFMVVTNVVYQFWIYELCDVFIVLRRHSAQDTLYTCLDAGFKLLHLFMPFVTEELCQRLARHPGESIRTIVLTRYPIEEPSYADQQAEKDLPGLSHRQSCAFLDCRVQHTIQRTE</sequence>
<keyword evidence="7" id="KW-0030">Aminoacyl-tRNA synthetase</keyword>
<dbReference type="InterPro" id="IPR033705">
    <property type="entry name" value="Anticodon_Ia_Val"/>
</dbReference>
<dbReference type="Pfam" id="PF08264">
    <property type="entry name" value="Anticodon_1"/>
    <property type="match status" value="1"/>
</dbReference>
<dbReference type="EMBL" id="RBNJ01033490">
    <property type="protein sequence ID" value="RUS12673.1"/>
    <property type="molecule type" value="Genomic_DNA"/>
</dbReference>
<dbReference type="Proteomes" id="UP000274822">
    <property type="component" value="Unassembled WGS sequence"/>
</dbReference>
<dbReference type="GO" id="GO:0005524">
    <property type="term" value="F:ATP binding"/>
    <property type="evidence" value="ECO:0007669"/>
    <property type="project" value="UniProtKB-KW"/>
</dbReference>
<dbReference type="InterPro" id="IPR009080">
    <property type="entry name" value="tRNAsynth_Ia_anticodon-bd"/>
</dbReference>
<dbReference type="GO" id="GO:0004832">
    <property type="term" value="F:valine-tRNA ligase activity"/>
    <property type="evidence" value="ECO:0007669"/>
    <property type="project" value="UniProtKB-EC"/>
</dbReference>
<dbReference type="SUPFAM" id="SSF47323">
    <property type="entry name" value="Anticodon-binding domain of a subclass of class I aminoacyl-tRNA synthetases"/>
    <property type="match status" value="1"/>
</dbReference>
<keyword evidence="4" id="KW-0547">Nucleotide-binding</keyword>
<dbReference type="AlphaFoldDB" id="A0A433P566"/>
<organism evidence="10 11">
    <name type="scientific">Jimgerdemannia flammicorona</name>
    <dbReference type="NCBI Taxonomy" id="994334"/>
    <lineage>
        <taxon>Eukaryota</taxon>
        <taxon>Fungi</taxon>
        <taxon>Fungi incertae sedis</taxon>
        <taxon>Mucoromycota</taxon>
        <taxon>Mucoromycotina</taxon>
        <taxon>Endogonomycetes</taxon>
        <taxon>Endogonales</taxon>
        <taxon>Endogonaceae</taxon>
        <taxon>Jimgerdemannia</taxon>
    </lineage>
</organism>
<dbReference type="InterPro" id="IPR002303">
    <property type="entry name" value="Valyl-tRNA_ligase"/>
</dbReference>
<evidence type="ECO:0000256" key="2">
    <source>
        <dbReference type="ARBA" id="ARBA00013169"/>
    </source>
</evidence>
<evidence type="ECO:0000313" key="10">
    <source>
        <dbReference type="EMBL" id="RUS12673.1"/>
    </source>
</evidence>
<keyword evidence="3" id="KW-0436">Ligase</keyword>
<evidence type="ECO:0000256" key="3">
    <source>
        <dbReference type="ARBA" id="ARBA00022598"/>
    </source>
</evidence>
<dbReference type="CDD" id="cd07962">
    <property type="entry name" value="Anticodon_Ia_Val"/>
    <property type="match status" value="1"/>
</dbReference>